<feature type="domain" description="Glycosyltransferase 2-like" evidence="1">
    <location>
        <begin position="5"/>
        <end position="124"/>
    </location>
</feature>
<organism evidence="2">
    <name type="scientific">marine metagenome</name>
    <dbReference type="NCBI Taxonomy" id="408172"/>
    <lineage>
        <taxon>unclassified sequences</taxon>
        <taxon>metagenomes</taxon>
        <taxon>ecological metagenomes</taxon>
    </lineage>
</organism>
<accession>A0A382WZW8</accession>
<protein>
    <recommendedName>
        <fullName evidence="1">Glycosyltransferase 2-like domain-containing protein</fullName>
    </recommendedName>
</protein>
<dbReference type="PANTHER" id="PTHR48090">
    <property type="entry name" value="UNDECAPRENYL-PHOSPHATE 4-DEOXY-4-FORMAMIDO-L-ARABINOSE TRANSFERASE-RELATED"/>
    <property type="match status" value="1"/>
</dbReference>
<proteinExistence type="predicted"/>
<dbReference type="CDD" id="cd04179">
    <property type="entry name" value="DPM_DPG-synthase_like"/>
    <property type="match status" value="1"/>
</dbReference>
<evidence type="ECO:0000259" key="1">
    <source>
        <dbReference type="Pfam" id="PF00535"/>
    </source>
</evidence>
<dbReference type="InterPro" id="IPR001173">
    <property type="entry name" value="Glyco_trans_2-like"/>
</dbReference>
<dbReference type="InterPro" id="IPR029044">
    <property type="entry name" value="Nucleotide-diphossugar_trans"/>
</dbReference>
<dbReference type="Pfam" id="PF00535">
    <property type="entry name" value="Glycos_transf_2"/>
    <property type="match status" value="1"/>
</dbReference>
<dbReference type="Gene3D" id="3.90.550.10">
    <property type="entry name" value="Spore Coat Polysaccharide Biosynthesis Protein SpsA, Chain A"/>
    <property type="match status" value="1"/>
</dbReference>
<dbReference type="EMBL" id="UINC01163688">
    <property type="protein sequence ID" value="SVD64130.1"/>
    <property type="molecule type" value="Genomic_DNA"/>
</dbReference>
<reference evidence="2" key="1">
    <citation type="submission" date="2018-05" db="EMBL/GenBank/DDBJ databases">
        <authorList>
            <person name="Lanie J.A."/>
            <person name="Ng W.-L."/>
            <person name="Kazmierczak K.M."/>
            <person name="Andrzejewski T.M."/>
            <person name="Davidsen T.M."/>
            <person name="Wayne K.J."/>
            <person name="Tettelin H."/>
            <person name="Glass J.I."/>
            <person name="Rusch D."/>
            <person name="Podicherti R."/>
            <person name="Tsui H.-C.T."/>
            <person name="Winkler M.E."/>
        </authorList>
    </citation>
    <scope>NUCLEOTIDE SEQUENCE</scope>
</reference>
<dbReference type="PANTHER" id="PTHR48090:SF7">
    <property type="entry name" value="RFBJ PROTEIN"/>
    <property type="match status" value="1"/>
</dbReference>
<feature type="non-terminal residue" evidence="2">
    <location>
        <position position="128"/>
    </location>
</feature>
<sequence>MPTLVCIPAFNEEHVIDKVIKNCLKYADQVVVCDDGSVDNTYEVADSAGANVIRHEKNFGKGKALQSLFKFARHSNFDVIVTIDGDGQFLPDEIPKLVKKVESGESDIVIGYRFDNTTEMPNYRKFGN</sequence>
<name>A0A382WZW8_9ZZZZ</name>
<dbReference type="AlphaFoldDB" id="A0A382WZW8"/>
<gene>
    <name evidence="2" type="ORF">METZ01_LOCUS416984</name>
</gene>
<evidence type="ECO:0000313" key="2">
    <source>
        <dbReference type="EMBL" id="SVD64130.1"/>
    </source>
</evidence>
<dbReference type="SUPFAM" id="SSF53448">
    <property type="entry name" value="Nucleotide-diphospho-sugar transferases"/>
    <property type="match status" value="1"/>
</dbReference>
<dbReference type="InterPro" id="IPR050256">
    <property type="entry name" value="Glycosyltransferase_2"/>
</dbReference>